<organism evidence="2 3">
    <name type="scientific">Rubroshorea leprosula</name>
    <dbReference type="NCBI Taxonomy" id="152421"/>
    <lineage>
        <taxon>Eukaryota</taxon>
        <taxon>Viridiplantae</taxon>
        <taxon>Streptophyta</taxon>
        <taxon>Embryophyta</taxon>
        <taxon>Tracheophyta</taxon>
        <taxon>Spermatophyta</taxon>
        <taxon>Magnoliopsida</taxon>
        <taxon>eudicotyledons</taxon>
        <taxon>Gunneridae</taxon>
        <taxon>Pentapetalae</taxon>
        <taxon>rosids</taxon>
        <taxon>malvids</taxon>
        <taxon>Malvales</taxon>
        <taxon>Dipterocarpaceae</taxon>
        <taxon>Rubroshorea</taxon>
    </lineage>
</organism>
<dbReference type="AlphaFoldDB" id="A0AAV5JM39"/>
<protein>
    <recommendedName>
        <fullName evidence="1">FBD domain-containing protein</fullName>
    </recommendedName>
</protein>
<comment type="caution">
    <text evidence="2">The sequence shown here is derived from an EMBL/GenBank/DDBJ whole genome shotgun (WGS) entry which is preliminary data.</text>
</comment>
<feature type="domain" description="FBD" evidence="1">
    <location>
        <begin position="259"/>
        <end position="333"/>
    </location>
</feature>
<dbReference type="InterPro" id="IPR006566">
    <property type="entry name" value="FBD"/>
</dbReference>
<dbReference type="SMART" id="SM00579">
    <property type="entry name" value="FBD"/>
    <property type="match status" value="1"/>
</dbReference>
<dbReference type="PANTHER" id="PTHR31900:SF30">
    <property type="entry name" value="SUPERFAMILY PROTEIN, PUTATIVE-RELATED"/>
    <property type="match status" value="1"/>
</dbReference>
<keyword evidence="3" id="KW-1185">Reference proteome</keyword>
<dbReference type="Proteomes" id="UP001054252">
    <property type="component" value="Unassembled WGS sequence"/>
</dbReference>
<dbReference type="Gene3D" id="3.80.10.10">
    <property type="entry name" value="Ribonuclease Inhibitor"/>
    <property type="match status" value="1"/>
</dbReference>
<accession>A0AAV5JM39</accession>
<dbReference type="Pfam" id="PF08387">
    <property type="entry name" value="FBD"/>
    <property type="match status" value="1"/>
</dbReference>
<dbReference type="Pfam" id="PF24758">
    <property type="entry name" value="LRR_At5g56370"/>
    <property type="match status" value="1"/>
</dbReference>
<evidence type="ECO:0000259" key="1">
    <source>
        <dbReference type="SMART" id="SM00579"/>
    </source>
</evidence>
<sequence>MPLPASVFSCETLVVLKVNLNSSYHALKVPARICLPNLKVLHMHDFSFSNDGSGEKLLSSCPVLEDLVLGSCAFNNDRSEFKISNSSLRTLTLQDYYTELSDQFVQIMICAPNLLLFKCTSGLRLDVILCNLSSLEDAHINVRAYAHEVCLVSYRVRVLKLLLGIQGVKSLFLSNHTIEALSYGGNLHADLPTFHNLKSLQVDWPSVEYPREFEDTIQTPKELMDILQKTPNLNYLGMREGLEPDALSQEKVILNAVPQCFISSLKRLDIAAFDGTATEVPFLKYLLENATLLQKMSIFCTEKLSANLEKQEEIKNELELFCADTTSCVIEFLPWNNWKYVPVHNFVPVSF</sequence>
<dbReference type="PANTHER" id="PTHR31900">
    <property type="entry name" value="F-BOX/RNI SUPERFAMILY PROTEIN-RELATED"/>
    <property type="match status" value="1"/>
</dbReference>
<dbReference type="SUPFAM" id="SSF52047">
    <property type="entry name" value="RNI-like"/>
    <property type="match status" value="1"/>
</dbReference>
<proteinExistence type="predicted"/>
<evidence type="ECO:0000313" key="2">
    <source>
        <dbReference type="EMBL" id="GKV15683.1"/>
    </source>
</evidence>
<dbReference type="InterPro" id="IPR050232">
    <property type="entry name" value="FBL13/AtMIF1-like"/>
</dbReference>
<dbReference type="InterPro" id="IPR032675">
    <property type="entry name" value="LRR_dom_sf"/>
</dbReference>
<dbReference type="InterPro" id="IPR055411">
    <property type="entry name" value="LRR_FXL15/At3g58940/PEG3-like"/>
</dbReference>
<reference evidence="2 3" key="1">
    <citation type="journal article" date="2021" name="Commun. Biol.">
        <title>The genome of Shorea leprosula (Dipterocarpaceae) highlights the ecological relevance of drought in aseasonal tropical rainforests.</title>
        <authorList>
            <person name="Ng K.K.S."/>
            <person name="Kobayashi M.J."/>
            <person name="Fawcett J.A."/>
            <person name="Hatakeyama M."/>
            <person name="Paape T."/>
            <person name="Ng C.H."/>
            <person name="Ang C.C."/>
            <person name="Tnah L.H."/>
            <person name="Lee C.T."/>
            <person name="Nishiyama T."/>
            <person name="Sese J."/>
            <person name="O'Brien M.J."/>
            <person name="Copetti D."/>
            <person name="Mohd Noor M.I."/>
            <person name="Ong R.C."/>
            <person name="Putra M."/>
            <person name="Sireger I.Z."/>
            <person name="Indrioko S."/>
            <person name="Kosugi Y."/>
            <person name="Izuno A."/>
            <person name="Isagi Y."/>
            <person name="Lee S.L."/>
            <person name="Shimizu K.K."/>
        </authorList>
    </citation>
    <scope>NUCLEOTIDE SEQUENCE [LARGE SCALE GENOMIC DNA]</scope>
    <source>
        <strain evidence="2">214</strain>
    </source>
</reference>
<dbReference type="EMBL" id="BPVZ01000044">
    <property type="protein sequence ID" value="GKV15683.1"/>
    <property type="molecule type" value="Genomic_DNA"/>
</dbReference>
<name>A0AAV5JM39_9ROSI</name>
<gene>
    <name evidence="2" type="ORF">SLEP1_g26448</name>
</gene>
<evidence type="ECO:0000313" key="3">
    <source>
        <dbReference type="Proteomes" id="UP001054252"/>
    </source>
</evidence>